<reference evidence="3" key="1">
    <citation type="submission" date="2015-04" db="UniProtKB">
        <authorList>
            <consortium name="EnsemblPlants"/>
        </authorList>
    </citation>
    <scope>IDENTIFICATION</scope>
    <source>
        <strain evidence="3">SL10</strain>
    </source>
</reference>
<dbReference type="HOGENOM" id="CLU_031244_0_0_1"/>
<name>A0A0E0HBY4_ORYNI</name>
<protein>
    <recommendedName>
        <fullName evidence="2">DUF7597 domain-containing protein</fullName>
    </recommendedName>
</protein>
<keyword evidence="4" id="KW-1185">Reference proteome</keyword>
<evidence type="ECO:0000313" key="3">
    <source>
        <dbReference type="EnsemblPlants" id="ONIVA05G10290.1"/>
    </source>
</evidence>
<dbReference type="PANTHER" id="PTHR33075">
    <property type="entry name" value="OS02G0499800 PROTEIN"/>
    <property type="match status" value="1"/>
</dbReference>
<dbReference type="InterPro" id="IPR056018">
    <property type="entry name" value="DUF7597"/>
</dbReference>
<dbReference type="EnsemblPlants" id="ONIVA05G10290.1">
    <property type="protein sequence ID" value="ONIVA05G10290.1"/>
    <property type="gene ID" value="ONIVA05G10290"/>
</dbReference>
<dbReference type="Proteomes" id="UP000006591">
    <property type="component" value="Chromosome 5"/>
</dbReference>
<dbReference type="PANTHER" id="PTHR33075:SF7">
    <property type="entry name" value="OS02G0303350 PROTEIN"/>
    <property type="match status" value="1"/>
</dbReference>
<sequence>MDCSFHQKEICYCPKNDVSGQKIMASFQKKHGSGPLHSFIETAYSDHSKGKSSSIPVIVKPQPPVHLIDQLIQEVANIITHQHQMQVVRIQRCSALCIVQLSSTLARDVLVGGELVLLGKWFHARFVNHDQLANWRNSPYTREGWLMILGIPLHLKTRPIIERLLICVGNSLTGTTVTESSVGYKSVNDIPAKLVMGDASAYGGLGQTWTFHVYVLNGTPADVLPGDEDLLPIWQMLPAPHHNQANQQDGIWGNMDAQGNDQNEEEQQGENHMVVDILDHEPQDSVFRRFLESTWLLQQQQHLGWQIVPYGLPIPALQINKLPEFFCLAVAQGVFSPLLLALQPPLCSPISVIPRWSLIQTTWEVKMNLVFFQELGLSPSPAKRQKISSAGKNVARTLLFSDEPSSLQNEFQATPKPRKQRQKGPTSTDNLRRSPRFMGQDKLNLAFDIPKKKSNVLPVKSLLPAPGKGLPPPIPVAHLQKIGVEKCGLLPEEVAEAKLLKANK</sequence>
<proteinExistence type="predicted"/>
<evidence type="ECO:0000313" key="4">
    <source>
        <dbReference type="Proteomes" id="UP000006591"/>
    </source>
</evidence>
<dbReference type="STRING" id="4536.A0A0E0HBY4"/>
<accession>A0A0E0HBY4</accession>
<dbReference type="Gramene" id="ONIVA05G10290.1">
    <property type="protein sequence ID" value="ONIVA05G10290.1"/>
    <property type="gene ID" value="ONIVA05G10290"/>
</dbReference>
<dbReference type="AlphaFoldDB" id="A0A0E0HBY4"/>
<dbReference type="Pfam" id="PF24530">
    <property type="entry name" value="DUF7597"/>
    <property type="match status" value="1"/>
</dbReference>
<organism evidence="3">
    <name type="scientific">Oryza nivara</name>
    <name type="common">Indian wild rice</name>
    <name type="synonym">Oryza sativa f. spontanea</name>
    <dbReference type="NCBI Taxonomy" id="4536"/>
    <lineage>
        <taxon>Eukaryota</taxon>
        <taxon>Viridiplantae</taxon>
        <taxon>Streptophyta</taxon>
        <taxon>Embryophyta</taxon>
        <taxon>Tracheophyta</taxon>
        <taxon>Spermatophyta</taxon>
        <taxon>Magnoliopsida</taxon>
        <taxon>Liliopsida</taxon>
        <taxon>Poales</taxon>
        <taxon>Poaceae</taxon>
        <taxon>BOP clade</taxon>
        <taxon>Oryzoideae</taxon>
        <taxon>Oryzeae</taxon>
        <taxon>Oryzinae</taxon>
        <taxon>Oryza</taxon>
    </lineage>
</organism>
<evidence type="ECO:0000259" key="2">
    <source>
        <dbReference type="Pfam" id="PF24530"/>
    </source>
</evidence>
<reference evidence="3" key="2">
    <citation type="submission" date="2018-04" db="EMBL/GenBank/DDBJ databases">
        <title>OnivRS2 (Oryza nivara Reference Sequence Version 2).</title>
        <authorList>
            <person name="Zhang J."/>
            <person name="Kudrna D."/>
            <person name="Lee S."/>
            <person name="Talag J."/>
            <person name="Rajasekar S."/>
            <person name="Welchert J."/>
            <person name="Hsing Y.-I."/>
            <person name="Wing R.A."/>
        </authorList>
    </citation>
    <scope>NUCLEOTIDE SEQUENCE [LARGE SCALE GENOMIC DNA]</scope>
    <source>
        <strain evidence="3">SL10</strain>
    </source>
</reference>
<evidence type="ECO:0000256" key="1">
    <source>
        <dbReference type="SAM" id="MobiDB-lite"/>
    </source>
</evidence>
<feature type="domain" description="DUF7597" evidence="2">
    <location>
        <begin position="57"/>
        <end position="139"/>
    </location>
</feature>
<feature type="region of interest" description="Disordered" evidence="1">
    <location>
        <begin position="405"/>
        <end position="435"/>
    </location>
</feature>